<sequence length="142" mass="17271">MFSREESKRIRQEFWTEFGKQSPKKWILYHTKIKEINLKFHFDTKKASLGIAIDTDDEILKPYYFEKFESLKLLMKEEISGDLIFDYNHETESGKIIAYIFLFKEKVSIHNKKTWSDIFSFFNENMLKFEAFFLEYKDFIEA</sequence>
<accession>A0AC61Y724</accession>
<gene>
    <name evidence="1" type="ORF">FVB9532_01229</name>
</gene>
<dbReference type="EMBL" id="CABVMM010000004">
    <property type="protein sequence ID" value="VVU99967.1"/>
    <property type="molecule type" value="Genomic_DNA"/>
</dbReference>
<proteinExistence type="predicted"/>
<dbReference type="Proteomes" id="UP000356253">
    <property type="component" value="Unassembled WGS sequence"/>
</dbReference>
<protein>
    <submittedName>
        <fullName evidence="1">Uncharacterized protein</fullName>
    </submittedName>
</protein>
<comment type="caution">
    <text evidence="1">The sequence shown here is derived from an EMBL/GenBank/DDBJ whole genome shotgun (WGS) entry which is preliminary data.</text>
</comment>
<reference evidence="1" key="1">
    <citation type="submission" date="2019-09" db="EMBL/GenBank/DDBJ databases">
        <authorList>
            <person name="Rodrigo-Torres L."/>
            <person name="Arahal R. D."/>
            <person name="Lucena T."/>
        </authorList>
    </citation>
    <scope>NUCLEOTIDE SEQUENCE</scope>
    <source>
        <strain evidence="1">ISS653</strain>
    </source>
</reference>
<keyword evidence="2" id="KW-1185">Reference proteome</keyword>
<organism evidence="1 2">
    <name type="scientific">Mesonia oceanica</name>
    <dbReference type="NCBI Taxonomy" id="2687242"/>
    <lineage>
        <taxon>Bacteria</taxon>
        <taxon>Pseudomonadati</taxon>
        <taxon>Bacteroidota</taxon>
        <taxon>Flavobacteriia</taxon>
        <taxon>Flavobacteriales</taxon>
        <taxon>Flavobacteriaceae</taxon>
        <taxon>Mesonia</taxon>
    </lineage>
</organism>
<evidence type="ECO:0000313" key="1">
    <source>
        <dbReference type="EMBL" id="VVU99967.1"/>
    </source>
</evidence>
<evidence type="ECO:0000313" key="2">
    <source>
        <dbReference type="Proteomes" id="UP000356253"/>
    </source>
</evidence>
<name>A0AC61Y724_9FLAO</name>